<dbReference type="PROSITE" id="PS00420">
    <property type="entry name" value="SRCR_1"/>
    <property type="match status" value="3"/>
</dbReference>
<dbReference type="PROSITE" id="PS50287">
    <property type="entry name" value="SRCR_2"/>
    <property type="match status" value="8"/>
</dbReference>
<feature type="disulfide bond" evidence="5">
    <location>
        <begin position="409"/>
        <end position="419"/>
    </location>
</feature>
<protein>
    <submittedName>
        <fullName evidence="11">Antigen WC1.1-like</fullName>
    </submittedName>
</protein>
<feature type="disulfide bond" evidence="5">
    <location>
        <begin position="515"/>
        <end position="525"/>
    </location>
</feature>
<comment type="caution">
    <text evidence="5">Lacks conserved residue(s) required for the propagation of feature annotation.</text>
</comment>
<feature type="domain" description="SRCR" evidence="9">
    <location>
        <begin position="133"/>
        <end position="231"/>
    </location>
</feature>
<dbReference type="Pfam" id="PF00530">
    <property type="entry name" value="SRCR"/>
    <property type="match status" value="8"/>
</dbReference>
<feature type="disulfide bond" evidence="5">
    <location>
        <begin position="851"/>
        <end position="861"/>
    </location>
</feature>
<evidence type="ECO:0000256" key="7">
    <source>
        <dbReference type="SAM" id="Phobius"/>
    </source>
</evidence>
<feature type="disulfide bond" evidence="5">
    <location>
        <begin position="807"/>
        <end position="871"/>
    </location>
</feature>
<feature type="disulfide bond" evidence="5">
    <location>
        <begin position="274"/>
        <end position="335"/>
    </location>
</feature>
<evidence type="ECO:0000256" key="2">
    <source>
        <dbReference type="ARBA" id="ARBA00022737"/>
    </source>
</evidence>
<accession>A0A8B7JQV1</accession>
<feature type="disulfide bond" evidence="5">
    <location>
        <begin position="158"/>
        <end position="222"/>
    </location>
</feature>
<dbReference type="GeneID" id="106497169"/>
<feature type="disulfide bond" evidence="5">
    <location>
        <begin position="261"/>
        <end position="325"/>
    </location>
</feature>
<feature type="region of interest" description="Disordered" evidence="6">
    <location>
        <begin position="967"/>
        <end position="1026"/>
    </location>
</feature>
<dbReference type="GO" id="GO:0005576">
    <property type="term" value="C:extracellular region"/>
    <property type="evidence" value="ECO:0007669"/>
    <property type="project" value="UniProtKB-SubCell"/>
</dbReference>
<evidence type="ECO:0000256" key="6">
    <source>
        <dbReference type="SAM" id="MobiDB-lite"/>
    </source>
</evidence>
<feature type="domain" description="SRCR" evidence="9">
    <location>
        <begin position="782"/>
        <end position="882"/>
    </location>
</feature>
<feature type="chain" id="PRO_5047157594" evidence="8">
    <location>
        <begin position="25"/>
        <end position="1087"/>
    </location>
</feature>
<evidence type="ECO:0000256" key="3">
    <source>
        <dbReference type="ARBA" id="ARBA00023157"/>
    </source>
</evidence>
<feature type="transmembrane region" description="Helical" evidence="7">
    <location>
        <begin position="907"/>
        <end position="930"/>
    </location>
</feature>
<keyword evidence="1 8" id="KW-0732">Signal</keyword>
<keyword evidence="2" id="KW-0677">Repeat</keyword>
<dbReference type="SUPFAM" id="SSF56487">
    <property type="entry name" value="SRCR-like"/>
    <property type="match status" value="8"/>
</dbReference>
<feature type="disulfide bond" evidence="5">
    <location>
        <begin position="820"/>
        <end position="881"/>
    </location>
</feature>
<feature type="disulfide bond" evidence="5">
    <location>
        <begin position="378"/>
        <end position="439"/>
    </location>
</feature>
<dbReference type="SMART" id="SM00202">
    <property type="entry name" value="SR"/>
    <property type="match status" value="8"/>
</dbReference>
<evidence type="ECO:0000259" key="9">
    <source>
        <dbReference type="PROSITE" id="PS50287"/>
    </source>
</evidence>
<feature type="disulfide bond" evidence="5">
    <location>
        <begin position="484"/>
        <end position="545"/>
    </location>
</feature>
<evidence type="ECO:0000256" key="5">
    <source>
        <dbReference type="PROSITE-ProRule" id="PRU00196"/>
    </source>
</evidence>
<feature type="signal peptide" evidence="8">
    <location>
        <begin position="1"/>
        <end position="24"/>
    </location>
</feature>
<dbReference type="PANTHER" id="PTHR19331">
    <property type="entry name" value="SCAVENGER RECEPTOR DOMAIN-CONTAINING"/>
    <property type="match status" value="1"/>
</dbReference>
<feature type="domain" description="SRCR" evidence="9">
    <location>
        <begin position="28"/>
        <end position="128"/>
    </location>
</feature>
<dbReference type="InterPro" id="IPR036772">
    <property type="entry name" value="SRCR-like_dom_sf"/>
</dbReference>
<feature type="domain" description="SRCR" evidence="9">
    <location>
        <begin position="236"/>
        <end position="336"/>
    </location>
</feature>
<dbReference type="AlphaFoldDB" id="A0A8B7JQV1"/>
<dbReference type="PANTHER" id="PTHR19331:SF465">
    <property type="entry name" value="EGG PEPTIDE SPERACT RECEPTOR"/>
    <property type="match status" value="1"/>
</dbReference>
<keyword evidence="7" id="KW-0472">Membrane</keyword>
<name>A0A8B7JQV1_9AVES</name>
<evidence type="ECO:0000256" key="1">
    <source>
        <dbReference type="ARBA" id="ARBA00022729"/>
    </source>
</evidence>
<feature type="disulfide bond" evidence="5">
    <location>
        <begin position="53"/>
        <end position="117"/>
    </location>
</feature>
<feature type="domain" description="SRCR" evidence="9">
    <location>
        <begin position="341"/>
        <end position="440"/>
    </location>
</feature>
<evidence type="ECO:0000256" key="8">
    <source>
        <dbReference type="SAM" id="SignalP"/>
    </source>
</evidence>
<proteinExistence type="predicted"/>
<organism evidence="10 11">
    <name type="scientific">Apteryx mantelli</name>
    <name type="common">North Island brown kiwi</name>
    <dbReference type="NCBI Taxonomy" id="2696672"/>
    <lineage>
        <taxon>Eukaryota</taxon>
        <taxon>Metazoa</taxon>
        <taxon>Chordata</taxon>
        <taxon>Craniata</taxon>
        <taxon>Vertebrata</taxon>
        <taxon>Euteleostomi</taxon>
        <taxon>Archelosauria</taxon>
        <taxon>Archosauria</taxon>
        <taxon>Dinosauria</taxon>
        <taxon>Saurischia</taxon>
        <taxon>Theropoda</taxon>
        <taxon>Coelurosauria</taxon>
        <taxon>Aves</taxon>
        <taxon>Palaeognathae</taxon>
        <taxon>Apterygiformes</taxon>
        <taxon>Apterygidae</taxon>
        <taxon>Apteryx</taxon>
    </lineage>
</organism>
<dbReference type="Proteomes" id="UP001652627">
    <property type="component" value="Chromosome 1"/>
</dbReference>
<dbReference type="KEGG" id="aam:106497169"/>
<feature type="disulfide bond" evidence="5">
    <location>
        <begin position="365"/>
        <end position="429"/>
    </location>
</feature>
<feature type="disulfide bond" evidence="5">
    <location>
        <begin position="589"/>
        <end position="650"/>
    </location>
</feature>
<keyword evidence="10" id="KW-1185">Reference proteome</keyword>
<keyword evidence="7" id="KW-1133">Transmembrane helix</keyword>
<dbReference type="Gene3D" id="3.10.250.10">
    <property type="entry name" value="SRCR-like domain"/>
    <property type="match status" value="8"/>
</dbReference>
<dbReference type="PRINTS" id="PR00258">
    <property type="entry name" value="SPERACTRCPTR"/>
</dbReference>
<feature type="disulfide bond" evidence="5">
    <location>
        <begin position="305"/>
        <end position="315"/>
    </location>
</feature>
<feature type="disulfide bond" evidence="5">
    <location>
        <begin position="680"/>
        <end position="744"/>
    </location>
</feature>
<dbReference type="OrthoDB" id="536948at2759"/>
<dbReference type="RefSeq" id="XP_013813436.2">
    <property type="nucleotide sequence ID" value="XM_013957982.2"/>
</dbReference>
<reference evidence="11" key="2">
    <citation type="submission" date="2025-08" db="UniProtKB">
        <authorList>
            <consortium name="RefSeq"/>
        </authorList>
    </citation>
    <scope>IDENTIFICATION</scope>
    <source>
        <tissue evidence="11">Blood</tissue>
    </source>
</reference>
<dbReference type="GO" id="GO:0016020">
    <property type="term" value="C:membrane"/>
    <property type="evidence" value="ECO:0007669"/>
    <property type="project" value="InterPro"/>
</dbReference>
<evidence type="ECO:0000256" key="4">
    <source>
        <dbReference type="ARBA" id="ARBA00023180"/>
    </source>
</evidence>
<feature type="disulfide bond" evidence="5">
    <location>
        <begin position="66"/>
        <end position="127"/>
    </location>
</feature>
<feature type="disulfide bond" evidence="5">
    <location>
        <begin position="620"/>
        <end position="630"/>
    </location>
</feature>
<sequence length="1087" mass="117641">MATKGHLSISVLWLFLLSIQASLGDDELRLTNGPGPCAGRVEVKHEEQWGTVCDGDWKTEDAEVVCKQLGCGSAVQALNQAPFGEGSGPTWLYRVDCHGDESALWNCSHPGWGVFTCPHYFDTGVICSGFSGLHLTGGDSACSGHLEVRQEESWSTVCYSHIDFKAASVICNELECGQAVDILRGAHFREGHELIWQEEFQCVGNETHLAHCPRMLHHSKTCSHDASVVCSGYGGYRLANGTTTCSGRVELLHGGLWGSLCDYLWDFPAANALCQQLDCGVALLIPSGQSFGKGNGLFWNGTFVCEKNGSHLRDCRVSVLGHTDCPTGKDARVVCSGCPGARLVNGTTCSGRVEIRHGDKWGRLCGSHWNLQAASVLCNQLNCGYAKSIQTGHHFVDGNGPVWRDAFHCEGTESCLWDCAHVTLGNPSCSVREAATVVCSGLAESLRLSGGDSRCDGRVEISLNGMWGRVLDDDWDIKDADVVCRQLQCGTAKKAYYPSRSERGMGLVGLRSVQCAGNETQLMFCKTSYSETVPVGVAEDVGVICSGSRRIRLMNGTNRCAGRVELYHDGIWGTICDDAWDLSDANVVCKQLGCGHAIKAFASAHYGEGSGQIWLDDVNCTGAESDLWACSSRGWGQHNCRHKEDAGVLCSEFLALRLVNGNDCAGRLEVFYNGTWGSICSNRMSQLTAITVCRHLKCGDGGEIARDFQYGRGSGPTWLDHIECTEQHSSLWQCQSDPWHPQSCDNRAEETHISCTGRKRVVTPAAFVECPNSTSCTDKEKLRVTGGEDGCSGRVEIWHQGSWGTVCDDSWDMADANVVCRQLGCGSAVSALSEAAFGKGTGPIWLEKVHCKGTELSLWDCPAQLLSDKNCDHKEDAAVDCSGVTETTASPTRAVPPCRPATEGGRVTTPVILCIILGALLCLVLAILGGQFQSARAQQRGLQSYDPVSEAVYEEINYSLMREKQQVTGLSEGSPTKAQFYSGDSDEENDAGATQEVPSLPGNTLEDNYDDVTEAPGPKDDPLSEQNEQEIIVVIEESKGSRDSQTGEDERAVLLVFINYSYCNELRENEAGGYLKGSPNFYLTTGR</sequence>
<reference evidence="10" key="1">
    <citation type="submission" date="2025-05" db="UniProtKB">
        <authorList>
            <consortium name="RefSeq"/>
        </authorList>
    </citation>
    <scope>NUCLEOTIDE SEQUENCE [LARGE SCALE GENOMIC DNA]</scope>
</reference>
<feature type="disulfide bond" evidence="5">
    <location>
        <begin position="202"/>
        <end position="212"/>
    </location>
</feature>
<feature type="domain" description="SRCR" evidence="9">
    <location>
        <begin position="551"/>
        <end position="651"/>
    </location>
</feature>
<keyword evidence="7" id="KW-0812">Transmembrane</keyword>
<evidence type="ECO:0000313" key="11">
    <source>
        <dbReference type="RefSeq" id="XP_013813436.2"/>
    </source>
</evidence>
<gene>
    <name evidence="11" type="primary">LOC106497169</name>
</gene>
<feature type="disulfide bond" evidence="5">
    <location>
        <begin position="724"/>
        <end position="734"/>
    </location>
</feature>
<evidence type="ECO:0000313" key="10">
    <source>
        <dbReference type="Proteomes" id="UP001652627"/>
    </source>
</evidence>
<feature type="domain" description="SRCR" evidence="9">
    <location>
        <begin position="656"/>
        <end position="756"/>
    </location>
</feature>
<dbReference type="InterPro" id="IPR001190">
    <property type="entry name" value="SRCR"/>
</dbReference>
<feature type="compositionally biased region" description="Polar residues" evidence="6">
    <location>
        <begin position="967"/>
        <end position="979"/>
    </location>
</feature>
<feature type="domain" description="SRCR" evidence="9">
    <location>
        <begin position="446"/>
        <end position="546"/>
    </location>
</feature>
<feature type="disulfide bond" evidence="5">
    <location>
        <begin position="576"/>
        <end position="640"/>
    </location>
</feature>
<keyword evidence="4" id="KW-0325">Glycoprotein</keyword>
<keyword evidence="3 5" id="KW-1015">Disulfide bond</keyword>
<feature type="disulfide bond" evidence="5">
    <location>
        <begin position="97"/>
        <end position="107"/>
    </location>
</feature>